<sequence>MPRSPVRA</sequence>
<dbReference type="Proteomes" id="UP000046392">
    <property type="component" value="Unplaced"/>
</dbReference>
<organism evidence="1 2">
    <name type="scientific">Strongyloides papillosus</name>
    <name type="common">Intestinal threadworm</name>
    <dbReference type="NCBI Taxonomy" id="174720"/>
    <lineage>
        <taxon>Eukaryota</taxon>
        <taxon>Metazoa</taxon>
        <taxon>Ecdysozoa</taxon>
        <taxon>Nematoda</taxon>
        <taxon>Chromadorea</taxon>
        <taxon>Rhabditida</taxon>
        <taxon>Tylenchina</taxon>
        <taxon>Panagrolaimomorpha</taxon>
        <taxon>Strongyloidoidea</taxon>
        <taxon>Strongyloididae</taxon>
        <taxon>Strongyloides</taxon>
    </lineage>
</organism>
<evidence type="ECO:0000313" key="1">
    <source>
        <dbReference type="Proteomes" id="UP000046392"/>
    </source>
</evidence>
<dbReference type="WBParaSite" id="SPAL_0000079700.1">
    <property type="protein sequence ID" value="SPAL_0000079700.1"/>
    <property type="gene ID" value="SPAL_0000079700"/>
</dbReference>
<reference evidence="2" key="1">
    <citation type="submission" date="2017-02" db="UniProtKB">
        <authorList>
            <consortium name="WormBaseParasite"/>
        </authorList>
    </citation>
    <scope>IDENTIFICATION</scope>
</reference>
<accession>A0A0N5B3Z5</accession>
<protein>
    <submittedName>
        <fullName evidence="2">Uncharacterized protein</fullName>
    </submittedName>
</protein>
<evidence type="ECO:0000313" key="2">
    <source>
        <dbReference type="WBParaSite" id="SPAL_0000079700.1"/>
    </source>
</evidence>
<proteinExistence type="predicted"/>
<keyword evidence="1" id="KW-1185">Reference proteome</keyword>
<name>A0A0N5B3Z5_STREA</name>